<protein>
    <submittedName>
        <fullName evidence="5">Response regulator transcription factor</fullName>
    </submittedName>
</protein>
<evidence type="ECO:0000313" key="6">
    <source>
        <dbReference type="Proteomes" id="UP000650424"/>
    </source>
</evidence>
<evidence type="ECO:0000256" key="2">
    <source>
        <dbReference type="ARBA" id="ARBA00023125"/>
    </source>
</evidence>
<dbReference type="InterPro" id="IPR029016">
    <property type="entry name" value="GAF-like_dom_sf"/>
</dbReference>
<dbReference type="RefSeq" id="WP_186945865.1">
    <property type="nucleotide sequence ID" value="NZ_JACOGF010000002.1"/>
</dbReference>
<dbReference type="SUPFAM" id="SSF46894">
    <property type="entry name" value="C-terminal effector domain of the bipartite response regulators"/>
    <property type="match status" value="1"/>
</dbReference>
<comment type="caution">
    <text evidence="5">The sequence shown here is derived from an EMBL/GenBank/DDBJ whole genome shotgun (WGS) entry which is preliminary data.</text>
</comment>
<feature type="domain" description="HTH luxR-type" evidence="4">
    <location>
        <begin position="189"/>
        <end position="254"/>
    </location>
</feature>
<keyword evidence="3" id="KW-0804">Transcription</keyword>
<dbReference type="CDD" id="cd06170">
    <property type="entry name" value="LuxR_C_like"/>
    <property type="match status" value="1"/>
</dbReference>
<dbReference type="PANTHER" id="PTHR44688:SF16">
    <property type="entry name" value="DNA-BINDING TRANSCRIPTIONAL ACTIVATOR DEVR_DOSR"/>
    <property type="match status" value="1"/>
</dbReference>
<dbReference type="Gene3D" id="3.30.450.40">
    <property type="match status" value="1"/>
</dbReference>
<evidence type="ECO:0000313" key="5">
    <source>
        <dbReference type="EMBL" id="MBC3916611.1"/>
    </source>
</evidence>
<dbReference type="PROSITE" id="PS00622">
    <property type="entry name" value="HTH_LUXR_1"/>
    <property type="match status" value="1"/>
</dbReference>
<dbReference type="PANTHER" id="PTHR44688">
    <property type="entry name" value="DNA-BINDING TRANSCRIPTIONAL ACTIVATOR DEVR_DOSR"/>
    <property type="match status" value="1"/>
</dbReference>
<organism evidence="5 6">
    <name type="scientific">Undibacterium hunanense</name>
    <dbReference type="NCBI Taxonomy" id="2762292"/>
    <lineage>
        <taxon>Bacteria</taxon>
        <taxon>Pseudomonadati</taxon>
        <taxon>Pseudomonadota</taxon>
        <taxon>Betaproteobacteria</taxon>
        <taxon>Burkholderiales</taxon>
        <taxon>Oxalobacteraceae</taxon>
        <taxon>Undibacterium</taxon>
    </lineage>
</organism>
<dbReference type="SMART" id="SM00421">
    <property type="entry name" value="HTH_LUXR"/>
    <property type="match status" value="1"/>
</dbReference>
<reference evidence="5 6" key="1">
    <citation type="submission" date="2020-08" db="EMBL/GenBank/DDBJ databases">
        <title>Novel species isolated from subtropical streams in China.</title>
        <authorList>
            <person name="Lu H."/>
        </authorList>
    </citation>
    <scope>NUCLEOTIDE SEQUENCE [LARGE SCALE GENOMIC DNA]</scope>
    <source>
        <strain evidence="5 6">CY18W</strain>
    </source>
</reference>
<keyword evidence="1" id="KW-0805">Transcription regulation</keyword>
<keyword evidence="6" id="KW-1185">Reference proteome</keyword>
<name>A0ABR6ZL36_9BURK</name>
<dbReference type="Proteomes" id="UP000650424">
    <property type="component" value="Unassembled WGS sequence"/>
</dbReference>
<dbReference type="Pfam" id="PF00196">
    <property type="entry name" value="GerE"/>
    <property type="match status" value="1"/>
</dbReference>
<dbReference type="InterPro" id="IPR000792">
    <property type="entry name" value="Tscrpt_reg_LuxR_C"/>
</dbReference>
<dbReference type="PROSITE" id="PS50043">
    <property type="entry name" value="HTH_LUXR_2"/>
    <property type="match status" value="1"/>
</dbReference>
<dbReference type="EMBL" id="JACOGF010000002">
    <property type="protein sequence ID" value="MBC3916611.1"/>
    <property type="molecule type" value="Genomic_DNA"/>
</dbReference>
<dbReference type="InterPro" id="IPR016032">
    <property type="entry name" value="Sig_transdc_resp-reg_C-effctor"/>
</dbReference>
<dbReference type="SUPFAM" id="SSF55781">
    <property type="entry name" value="GAF domain-like"/>
    <property type="match status" value="1"/>
</dbReference>
<dbReference type="InterPro" id="IPR036388">
    <property type="entry name" value="WH-like_DNA-bd_sf"/>
</dbReference>
<keyword evidence="2" id="KW-0238">DNA-binding</keyword>
<sequence length="269" mass="28701">MAYTNAMDTTPSATTHSLREQYRDNQANQARLRLLHDVGQVLAEGEESAISAVLAYALEFSAFEACAVLVEDAGALRVHASKGHVLPHGTRFPAQGVLSAMLKPDARVMIRQKSISRLLLPAGDVAGLELLFPLMKQTRPQGILVLVNRKQLAEPSAADMLTLGTLANILALALHVPSESTTPQMNGSIKQISALLTAREREVLSLLPHGLTNSDIGDRLGIARGTVKIHVERIIHKLGLQDRTQVAAMAVELGLGTSGTSSTSAGRKS</sequence>
<accession>A0ABR6ZL36</accession>
<proteinExistence type="predicted"/>
<evidence type="ECO:0000256" key="1">
    <source>
        <dbReference type="ARBA" id="ARBA00023015"/>
    </source>
</evidence>
<dbReference type="Gene3D" id="1.10.10.10">
    <property type="entry name" value="Winged helix-like DNA-binding domain superfamily/Winged helix DNA-binding domain"/>
    <property type="match status" value="1"/>
</dbReference>
<gene>
    <name evidence="5" type="ORF">H8L32_03850</name>
</gene>
<dbReference type="PRINTS" id="PR00038">
    <property type="entry name" value="HTHLUXR"/>
</dbReference>
<evidence type="ECO:0000259" key="4">
    <source>
        <dbReference type="PROSITE" id="PS50043"/>
    </source>
</evidence>
<evidence type="ECO:0000256" key="3">
    <source>
        <dbReference type="ARBA" id="ARBA00023163"/>
    </source>
</evidence>